<protein>
    <recommendedName>
        <fullName evidence="6">Triokinase/FMN cyclase</fullName>
        <ecNumber evidence="4">2.7.1.28</ecNumber>
        <ecNumber evidence="3">2.7.1.29</ecNumber>
        <ecNumber evidence="5">4.6.1.15</ecNumber>
    </recommendedName>
    <alternativeName>
        <fullName evidence="12">Bifunctional ATP-dependent dihydroxyacetone kinase/FAD-AMP lyase (cyclizing)</fullName>
    </alternativeName>
</protein>
<dbReference type="EC" id="2.7.1.28" evidence="4"/>
<feature type="binding site" evidence="19">
    <location>
        <position position="109"/>
    </location>
    <ligand>
        <name>substrate</name>
    </ligand>
</feature>
<comment type="function">
    <text evidence="13">Catalyzes both the phosphorylation of dihydroxyacetone and of glyceraldehyde, and the splitting of ribonucleoside diphosphate-X compounds among which FAD is the best substrate. Represses IFIH1-mediated cellular antiviral response.</text>
</comment>
<dbReference type="InterPro" id="IPR012734">
    <property type="entry name" value="DhaK_ATP"/>
</dbReference>
<dbReference type="Gene3D" id="3.40.50.10440">
    <property type="entry name" value="Dihydroxyacetone kinase, domain 1"/>
    <property type="match status" value="1"/>
</dbReference>
<dbReference type="GO" id="GO:0004371">
    <property type="term" value="F:glycerone kinase activity"/>
    <property type="evidence" value="ECO:0007669"/>
    <property type="project" value="UniProtKB-EC"/>
</dbReference>
<dbReference type="InterPro" id="IPR004007">
    <property type="entry name" value="DhaL_dom"/>
</dbReference>
<dbReference type="Gene3D" id="3.30.1180.20">
    <property type="entry name" value="Dihydroxyacetone kinase, domain 2"/>
    <property type="match status" value="1"/>
</dbReference>
<dbReference type="SUPFAM" id="SSF82549">
    <property type="entry name" value="DAK1/DegV-like"/>
    <property type="match status" value="1"/>
</dbReference>
<feature type="binding site" evidence="19">
    <location>
        <begin position="58"/>
        <end position="61"/>
    </location>
    <ligand>
        <name>substrate</name>
    </ligand>
</feature>
<evidence type="ECO:0000313" key="22">
    <source>
        <dbReference type="EMBL" id="ELT91143.1"/>
    </source>
</evidence>
<keyword evidence="8" id="KW-0547">Nucleotide-binding</keyword>
<feature type="non-terminal residue" evidence="22">
    <location>
        <position position="1"/>
    </location>
</feature>
<evidence type="ECO:0000256" key="17">
    <source>
        <dbReference type="ARBA" id="ARBA00048898"/>
    </source>
</evidence>
<comment type="subunit">
    <text evidence="14">Homodimer. Interacts with IFIH1 (via the CARD domains), the interaction is inhibited by viral infection.</text>
</comment>
<comment type="similarity">
    <text evidence="2">Belongs to the dihydroxyacetone kinase (DAK) family.</text>
</comment>
<dbReference type="GO" id="GO:0050354">
    <property type="term" value="F:triokinase activity"/>
    <property type="evidence" value="ECO:0007669"/>
    <property type="project" value="UniProtKB-EC"/>
</dbReference>
<evidence type="ECO:0000256" key="14">
    <source>
        <dbReference type="ARBA" id="ARBA00046681"/>
    </source>
</evidence>
<dbReference type="GO" id="GO:0034012">
    <property type="term" value="F:FAD-AMP lyase (cyclizing) activity"/>
    <property type="evidence" value="ECO:0007669"/>
    <property type="project" value="UniProtKB-EC"/>
</dbReference>
<keyword evidence="11" id="KW-0170">Cobalt</keyword>
<dbReference type="Proteomes" id="UP000014760">
    <property type="component" value="Unassembled WGS sequence"/>
</dbReference>
<evidence type="ECO:0000313" key="23">
    <source>
        <dbReference type="EnsemblMetazoa" id="CapteP218793"/>
    </source>
</evidence>
<dbReference type="EnsemblMetazoa" id="CapteT218793">
    <property type="protein sequence ID" value="CapteP218793"/>
    <property type="gene ID" value="CapteG218793"/>
</dbReference>
<dbReference type="NCBIfam" id="NF011049">
    <property type="entry name" value="PRK14479.1"/>
    <property type="match status" value="1"/>
</dbReference>
<accession>R7TBN4</accession>
<dbReference type="FunFam" id="3.30.1180.20:FF:000001">
    <property type="entry name" value="Dihydroxyacetone kinase 1"/>
    <property type="match status" value="1"/>
</dbReference>
<evidence type="ECO:0000256" key="3">
    <source>
        <dbReference type="ARBA" id="ARBA00012107"/>
    </source>
</evidence>
<dbReference type="Gene3D" id="1.25.40.340">
    <property type="match status" value="1"/>
</dbReference>
<comment type="catalytic activity">
    <reaction evidence="17">
        <text>dihydroxyacetone + ATP = dihydroxyacetone phosphate + ADP + H(+)</text>
        <dbReference type="Rhea" id="RHEA:15773"/>
        <dbReference type="ChEBI" id="CHEBI:15378"/>
        <dbReference type="ChEBI" id="CHEBI:16016"/>
        <dbReference type="ChEBI" id="CHEBI:30616"/>
        <dbReference type="ChEBI" id="CHEBI:57642"/>
        <dbReference type="ChEBI" id="CHEBI:456216"/>
        <dbReference type="EC" id="2.7.1.29"/>
    </reaction>
</comment>
<dbReference type="EMBL" id="KB310625">
    <property type="protein sequence ID" value="ELT91143.1"/>
    <property type="molecule type" value="Genomic_DNA"/>
</dbReference>
<evidence type="ECO:0000256" key="15">
    <source>
        <dbReference type="ARBA" id="ARBA00047974"/>
    </source>
</evidence>
<dbReference type="PANTHER" id="PTHR28629">
    <property type="entry name" value="TRIOKINASE/FMN CYCLASE"/>
    <property type="match status" value="1"/>
</dbReference>
<reference evidence="23" key="3">
    <citation type="submission" date="2015-06" db="UniProtKB">
        <authorList>
            <consortium name="EnsemblMetazoa"/>
        </authorList>
    </citation>
    <scope>IDENTIFICATION</scope>
</reference>
<evidence type="ECO:0000256" key="12">
    <source>
        <dbReference type="ARBA" id="ARBA00032426"/>
    </source>
</evidence>
<keyword evidence="10" id="KW-0067">ATP-binding</keyword>
<reference evidence="24" key="1">
    <citation type="submission" date="2012-12" db="EMBL/GenBank/DDBJ databases">
        <authorList>
            <person name="Hellsten U."/>
            <person name="Grimwood J."/>
            <person name="Chapman J.A."/>
            <person name="Shapiro H."/>
            <person name="Aerts A."/>
            <person name="Otillar R.P."/>
            <person name="Terry A.Y."/>
            <person name="Boore J.L."/>
            <person name="Simakov O."/>
            <person name="Marletaz F."/>
            <person name="Cho S.-J."/>
            <person name="Edsinger-Gonzales E."/>
            <person name="Havlak P."/>
            <person name="Kuo D.-H."/>
            <person name="Larsson T."/>
            <person name="Lv J."/>
            <person name="Arendt D."/>
            <person name="Savage R."/>
            <person name="Osoegawa K."/>
            <person name="de Jong P."/>
            <person name="Lindberg D.R."/>
            <person name="Seaver E.C."/>
            <person name="Weisblat D.A."/>
            <person name="Putnam N.H."/>
            <person name="Grigoriev I.V."/>
            <person name="Rokhsar D.S."/>
        </authorList>
    </citation>
    <scope>NUCLEOTIDE SEQUENCE</scope>
    <source>
        <strain evidence="24">I ESC-2004</strain>
    </source>
</reference>
<dbReference type="OrthoDB" id="1724672at2759"/>
<dbReference type="EC" id="4.6.1.15" evidence="5"/>
<dbReference type="EC" id="2.7.1.29" evidence="3"/>
<dbReference type="GO" id="GO:0005829">
    <property type="term" value="C:cytosol"/>
    <property type="evidence" value="ECO:0007669"/>
    <property type="project" value="TreeGrafter"/>
</dbReference>
<sequence>MASKMLINTPSDCVDECLRGLVTFNPGLQILQGHRVVVRSDIDKVKADGKVTLISGGGSGHEPAHAGYVGPGMLSAAVAGAVFTSPAPASILAAIQAVTSPGGTLLIVKNYTGDRLNFGLASEQAKGLGMQVDMVVVAEDCALTSADKTAGRRGLCGTVLVHKIAGALAEEGRSLQEIASVCRQAVSAMGTIGLSLSACSLPGRGPSFSLAPDEMELGLGIHGEAGVCRLKVQSARDAVRLMLEHMTNGQSASHLTIGKGDHVALMVNNLGGTSVLEMNIVADEAVQWLEREAGAEVTRAFAGSFMTSLQMAGVSLTVLRLDGTTQRCLDAATQASAWVRPFLADGQTGCMSPCIMKCDERLISPEVCVKGAALTQDVAAKLSAAISAACRVLIAQQDALDDLDRVAGDADCGSTHARGATAILSLLEKQVELVSRPQSFLLAVAASLSREMGGSSGALYSLFFPAAAGELSGSVDSPAWVKALSQGVSAIMRYGGAEPGDRTMLDALQPMCSALQLKIDLRAAAKAAVEGSQQTKSMRAHAGRASYVAADQLTAVDPGAHAVAIWMTALAESLQPA</sequence>
<feature type="binding site" evidence="19">
    <location>
        <position position="114"/>
    </location>
    <ligand>
        <name>substrate</name>
    </ligand>
</feature>
<evidence type="ECO:0000256" key="19">
    <source>
        <dbReference type="PIRSR" id="PIRSR612734-2"/>
    </source>
</evidence>
<dbReference type="STRING" id="283909.R7TBN4"/>
<evidence type="ECO:0000256" key="7">
    <source>
        <dbReference type="ARBA" id="ARBA00022679"/>
    </source>
</evidence>
<evidence type="ECO:0000256" key="8">
    <source>
        <dbReference type="ARBA" id="ARBA00022741"/>
    </source>
</evidence>
<reference evidence="22 24" key="2">
    <citation type="journal article" date="2013" name="Nature">
        <title>Insights into bilaterian evolution from three spiralian genomes.</title>
        <authorList>
            <person name="Simakov O."/>
            <person name="Marletaz F."/>
            <person name="Cho S.J."/>
            <person name="Edsinger-Gonzales E."/>
            <person name="Havlak P."/>
            <person name="Hellsten U."/>
            <person name="Kuo D.H."/>
            <person name="Larsson T."/>
            <person name="Lv J."/>
            <person name="Arendt D."/>
            <person name="Savage R."/>
            <person name="Osoegawa K."/>
            <person name="de Jong P."/>
            <person name="Grimwood J."/>
            <person name="Chapman J.A."/>
            <person name="Shapiro H."/>
            <person name="Aerts A."/>
            <person name="Otillar R.P."/>
            <person name="Terry A.Y."/>
            <person name="Boore J.L."/>
            <person name="Grigoriev I.V."/>
            <person name="Lindberg D.R."/>
            <person name="Seaver E.C."/>
            <person name="Weisblat D.A."/>
            <person name="Putnam N.H."/>
            <person name="Rokhsar D.S."/>
        </authorList>
    </citation>
    <scope>NUCLEOTIDE SEQUENCE</scope>
    <source>
        <strain evidence="22 24">I ESC-2004</strain>
    </source>
</reference>
<dbReference type="FunFam" id="3.40.50.10440:FF:000001">
    <property type="entry name" value="Dihydroxyacetone kinase, DhaK subunit"/>
    <property type="match status" value="1"/>
</dbReference>
<dbReference type="HOGENOM" id="CLU_017054_6_2_1"/>
<keyword evidence="9" id="KW-0418">Kinase</keyword>
<evidence type="ECO:0000256" key="1">
    <source>
        <dbReference type="ARBA" id="ARBA00004778"/>
    </source>
</evidence>
<dbReference type="PANTHER" id="PTHR28629:SF4">
    <property type="entry name" value="TRIOKINASE_FMN CYCLASE"/>
    <property type="match status" value="1"/>
</dbReference>
<comment type="pathway">
    <text evidence="1">Polyol metabolism; glycerol fermentation; glycerone phosphate from glycerol (oxidative route): step 2/2.</text>
</comment>
<dbReference type="FunFam" id="1.25.40.340:FF:000001">
    <property type="entry name" value="Dihydroxyacetone kinase 1"/>
    <property type="match status" value="1"/>
</dbReference>
<evidence type="ECO:0000256" key="11">
    <source>
        <dbReference type="ARBA" id="ARBA00023285"/>
    </source>
</evidence>
<dbReference type="Pfam" id="PF02734">
    <property type="entry name" value="Dak2"/>
    <property type="match status" value="1"/>
</dbReference>
<comment type="catalytic activity">
    <reaction evidence="15">
        <text>D-glyceraldehyde + ATP = D-glyceraldehyde 3-phosphate + ADP + H(+)</text>
        <dbReference type="Rhea" id="RHEA:13941"/>
        <dbReference type="ChEBI" id="CHEBI:15378"/>
        <dbReference type="ChEBI" id="CHEBI:17378"/>
        <dbReference type="ChEBI" id="CHEBI:30616"/>
        <dbReference type="ChEBI" id="CHEBI:59776"/>
        <dbReference type="ChEBI" id="CHEBI:456216"/>
        <dbReference type="EC" id="2.7.1.28"/>
    </reaction>
</comment>
<evidence type="ECO:0000256" key="10">
    <source>
        <dbReference type="ARBA" id="ARBA00022840"/>
    </source>
</evidence>
<dbReference type="GO" id="GO:0005524">
    <property type="term" value="F:ATP binding"/>
    <property type="evidence" value="ECO:0007669"/>
    <property type="project" value="UniProtKB-KW"/>
</dbReference>
<proteinExistence type="inferred from homology"/>
<dbReference type="GO" id="GO:0019563">
    <property type="term" value="P:glycerol catabolic process"/>
    <property type="evidence" value="ECO:0007669"/>
    <property type="project" value="TreeGrafter"/>
</dbReference>
<dbReference type="NCBIfam" id="TIGR02361">
    <property type="entry name" value="dak_ATP"/>
    <property type="match status" value="1"/>
</dbReference>
<keyword evidence="7" id="KW-0808">Transferase</keyword>
<feature type="domain" description="DhaK" evidence="21">
    <location>
        <begin position="9"/>
        <end position="338"/>
    </location>
</feature>
<feature type="domain" description="DhaL" evidence="20">
    <location>
        <begin position="380"/>
        <end position="572"/>
    </location>
</feature>
<dbReference type="PROSITE" id="PS51481">
    <property type="entry name" value="DHAK"/>
    <property type="match status" value="1"/>
</dbReference>
<evidence type="ECO:0000256" key="4">
    <source>
        <dbReference type="ARBA" id="ARBA00012110"/>
    </source>
</evidence>
<evidence type="ECO:0000256" key="6">
    <source>
        <dbReference type="ARBA" id="ARBA00018932"/>
    </source>
</evidence>
<dbReference type="SMART" id="SM01120">
    <property type="entry name" value="Dak2"/>
    <property type="match status" value="1"/>
</dbReference>
<dbReference type="InterPro" id="IPR036117">
    <property type="entry name" value="DhaL_dom_sf"/>
</dbReference>
<evidence type="ECO:0000256" key="2">
    <source>
        <dbReference type="ARBA" id="ARBA00008757"/>
    </source>
</evidence>
<dbReference type="OMA" id="ALNMNGF"/>
<dbReference type="InterPro" id="IPR004006">
    <property type="entry name" value="DhaK_dom"/>
</dbReference>
<evidence type="ECO:0000256" key="5">
    <source>
        <dbReference type="ARBA" id="ARBA00012578"/>
    </source>
</evidence>
<dbReference type="SUPFAM" id="SSF101473">
    <property type="entry name" value="DhaL-like"/>
    <property type="match status" value="1"/>
</dbReference>
<feature type="active site" description="Tele-hemiaminal-histidine intermediate" evidence="18">
    <location>
        <position position="222"/>
    </location>
</feature>
<evidence type="ECO:0000259" key="20">
    <source>
        <dbReference type="PROSITE" id="PS51480"/>
    </source>
</evidence>
<dbReference type="EMBL" id="AMQN01013952">
    <property type="status" value="NOT_ANNOTATED_CDS"/>
    <property type="molecule type" value="Genomic_DNA"/>
</dbReference>
<evidence type="ECO:0000259" key="21">
    <source>
        <dbReference type="PROSITE" id="PS51481"/>
    </source>
</evidence>
<dbReference type="AlphaFoldDB" id="R7TBN4"/>
<dbReference type="InterPro" id="IPR050861">
    <property type="entry name" value="Dihydroxyacetone_Kinase"/>
</dbReference>
<evidence type="ECO:0000256" key="18">
    <source>
        <dbReference type="PIRSR" id="PIRSR612734-1"/>
    </source>
</evidence>
<evidence type="ECO:0000256" key="9">
    <source>
        <dbReference type="ARBA" id="ARBA00022777"/>
    </source>
</evidence>
<organism evidence="22">
    <name type="scientific">Capitella teleta</name>
    <name type="common">Polychaete worm</name>
    <dbReference type="NCBI Taxonomy" id="283909"/>
    <lineage>
        <taxon>Eukaryota</taxon>
        <taxon>Metazoa</taxon>
        <taxon>Spiralia</taxon>
        <taxon>Lophotrochozoa</taxon>
        <taxon>Annelida</taxon>
        <taxon>Polychaeta</taxon>
        <taxon>Sedentaria</taxon>
        <taxon>Scolecida</taxon>
        <taxon>Capitellidae</taxon>
        <taxon>Capitella</taxon>
    </lineage>
</organism>
<evidence type="ECO:0000256" key="16">
    <source>
        <dbReference type="ARBA" id="ARBA00048526"/>
    </source>
</evidence>
<evidence type="ECO:0000313" key="24">
    <source>
        <dbReference type="Proteomes" id="UP000014760"/>
    </source>
</evidence>
<comment type="catalytic activity">
    <reaction evidence="16">
        <text>FAD = riboflavin cyclic-4',5'-phosphate + AMP + H(+)</text>
        <dbReference type="Rhea" id="RHEA:13729"/>
        <dbReference type="ChEBI" id="CHEBI:15378"/>
        <dbReference type="ChEBI" id="CHEBI:57692"/>
        <dbReference type="ChEBI" id="CHEBI:76202"/>
        <dbReference type="ChEBI" id="CHEBI:456215"/>
        <dbReference type="EC" id="4.6.1.15"/>
    </reaction>
</comment>
<keyword evidence="24" id="KW-1185">Reference proteome</keyword>
<evidence type="ECO:0000256" key="13">
    <source>
        <dbReference type="ARBA" id="ARBA00045490"/>
    </source>
</evidence>
<name>R7TBN4_CAPTE</name>
<dbReference type="PROSITE" id="PS51480">
    <property type="entry name" value="DHAL"/>
    <property type="match status" value="1"/>
</dbReference>
<dbReference type="Pfam" id="PF02733">
    <property type="entry name" value="Dak1"/>
    <property type="match status" value="1"/>
</dbReference>
<gene>
    <name evidence="22" type="ORF">CAPTEDRAFT_218793</name>
</gene>